<evidence type="ECO:0000256" key="3">
    <source>
        <dbReference type="ARBA" id="ARBA00005189"/>
    </source>
</evidence>
<evidence type="ECO:0000256" key="7">
    <source>
        <dbReference type="ARBA" id="ARBA00022679"/>
    </source>
</evidence>
<dbReference type="GO" id="GO:0005789">
    <property type="term" value="C:endoplasmic reticulum membrane"/>
    <property type="evidence" value="ECO:0007669"/>
    <property type="project" value="UniProtKB-SubCell"/>
</dbReference>
<keyword evidence="7" id="KW-0808">Transferase</keyword>
<dbReference type="OMA" id="NEICRWT"/>
<comment type="similarity">
    <text evidence="4">Belongs to the diacylglycerol acyltransferase family.</text>
</comment>
<keyword evidence="13" id="KW-0472">Membrane</keyword>
<sequence length="126" mass="14350">LINEICRWTVFKWFADYFPVTLHKTVELPPTHNYLIGCHPHGIIAMAVYANFCTNGTNKFAKFPGIRFSVCTLTSNFKMMIRRELLLLMGLIDASKESIEYVLNNDETGRAVVIVVGELLYLITCC</sequence>
<evidence type="ECO:0000256" key="1">
    <source>
        <dbReference type="ARBA" id="ARBA00004477"/>
    </source>
</evidence>
<keyword evidence="12" id="KW-0443">Lipid metabolism</keyword>
<dbReference type="InterPro" id="IPR007130">
    <property type="entry name" value="DAGAT"/>
</dbReference>
<reference evidence="15" key="1">
    <citation type="submission" date="2017-02" db="UniProtKB">
        <authorList>
            <consortium name="WormBaseParasite"/>
        </authorList>
    </citation>
    <scope>IDENTIFICATION</scope>
</reference>
<comment type="pathway">
    <text evidence="3">Lipid metabolism.</text>
</comment>
<dbReference type="GO" id="GO:0019432">
    <property type="term" value="P:triglyceride biosynthetic process"/>
    <property type="evidence" value="ECO:0007669"/>
    <property type="project" value="TreeGrafter"/>
</dbReference>
<keyword evidence="6" id="KW-0444">Lipid biosynthesis</keyword>
<dbReference type="EC" id="2.3.1.20" evidence="5"/>
<dbReference type="WBParaSite" id="NBR_0000323601-mRNA-1">
    <property type="protein sequence ID" value="NBR_0000323601-mRNA-1"/>
    <property type="gene ID" value="NBR_0000323601"/>
</dbReference>
<evidence type="ECO:0000256" key="2">
    <source>
        <dbReference type="ARBA" id="ARBA00004771"/>
    </source>
</evidence>
<comment type="subcellular location">
    <subcellularLocation>
        <location evidence="1">Endoplasmic reticulum membrane</location>
        <topology evidence="1">Multi-pass membrane protein</topology>
    </subcellularLocation>
</comment>
<evidence type="ECO:0000313" key="15">
    <source>
        <dbReference type="WBParaSite" id="NBR_0000323601-mRNA-1"/>
    </source>
</evidence>
<keyword evidence="14" id="KW-0012">Acyltransferase</keyword>
<evidence type="ECO:0000256" key="5">
    <source>
        <dbReference type="ARBA" id="ARBA00013244"/>
    </source>
</evidence>
<protein>
    <recommendedName>
        <fullName evidence="5">diacylglycerol O-acyltransferase</fullName>
        <ecNumber evidence="5">2.3.1.20</ecNumber>
    </recommendedName>
</protein>
<proteinExistence type="inferred from homology"/>
<keyword evidence="11" id="KW-1133">Transmembrane helix</keyword>
<dbReference type="PANTHER" id="PTHR12317:SF0">
    <property type="entry name" value="ACYLTRANSFERASE"/>
    <property type="match status" value="1"/>
</dbReference>
<keyword evidence="10" id="KW-0256">Endoplasmic reticulum</keyword>
<evidence type="ECO:0000256" key="11">
    <source>
        <dbReference type="ARBA" id="ARBA00022989"/>
    </source>
</evidence>
<keyword evidence="9" id="KW-0319">Glycerol metabolism</keyword>
<evidence type="ECO:0000256" key="4">
    <source>
        <dbReference type="ARBA" id="ARBA00005420"/>
    </source>
</evidence>
<evidence type="ECO:0000256" key="8">
    <source>
        <dbReference type="ARBA" id="ARBA00022692"/>
    </source>
</evidence>
<evidence type="ECO:0000256" key="14">
    <source>
        <dbReference type="ARBA" id="ARBA00023315"/>
    </source>
</evidence>
<comment type="pathway">
    <text evidence="2">Glycerolipid metabolism; triacylglycerol biosynthesis.</text>
</comment>
<dbReference type="GO" id="GO:0006071">
    <property type="term" value="P:glycerol metabolic process"/>
    <property type="evidence" value="ECO:0007669"/>
    <property type="project" value="UniProtKB-KW"/>
</dbReference>
<dbReference type="PANTHER" id="PTHR12317">
    <property type="entry name" value="DIACYLGLYCEROL O-ACYLTRANSFERASE"/>
    <property type="match status" value="1"/>
</dbReference>
<accession>A0A0N4XL34</accession>
<name>A0A0N4XL34_NIPBR</name>
<evidence type="ECO:0000256" key="12">
    <source>
        <dbReference type="ARBA" id="ARBA00023098"/>
    </source>
</evidence>
<evidence type="ECO:0000256" key="13">
    <source>
        <dbReference type="ARBA" id="ARBA00023136"/>
    </source>
</evidence>
<organism evidence="15">
    <name type="scientific">Nippostrongylus brasiliensis</name>
    <name type="common">Rat hookworm</name>
    <dbReference type="NCBI Taxonomy" id="27835"/>
    <lineage>
        <taxon>Eukaryota</taxon>
        <taxon>Metazoa</taxon>
        <taxon>Ecdysozoa</taxon>
        <taxon>Nematoda</taxon>
        <taxon>Chromadorea</taxon>
        <taxon>Rhabditida</taxon>
        <taxon>Rhabditina</taxon>
        <taxon>Rhabditomorpha</taxon>
        <taxon>Strongyloidea</taxon>
        <taxon>Heligmosomidae</taxon>
        <taxon>Nippostrongylus</taxon>
    </lineage>
</organism>
<dbReference type="Pfam" id="PF03982">
    <property type="entry name" value="DAGAT"/>
    <property type="match status" value="1"/>
</dbReference>
<evidence type="ECO:0000256" key="10">
    <source>
        <dbReference type="ARBA" id="ARBA00022824"/>
    </source>
</evidence>
<keyword evidence="8" id="KW-0812">Transmembrane</keyword>
<dbReference type="GO" id="GO:0004144">
    <property type="term" value="F:diacylglycerol O-acyltransferase activity"/>
    <property type="evidence" value="ECO:0007669"/>
    <property type="project" value="UniProtKB-EC"/>
</dbReference>
<evidence type="ECO:0000256" key="9">
    <source>
        <dbReference type="ARBA" id="ARBA00022798"/>
    </source>
</evidence>
<dbReference type="AlphaFoldDB" id="A0A0N4XL34"/>
<evidence type="ECO:0000256" key="6">
    <source>
        <dbReference type="ARBA" id="ARBA00022516"/>
    </source>
</evidence>